<feature type="chain" id="PRO_5038333901" description="Lipoprotein" evidence="1">
    <location>
        <begin position="31"/>
        <end position="412"/>
    </location>
</feature>
<accession>A0A1E5PCH9</accession>
<dbReference type="EMBL" id="MEHJ01000001">
    <property type="protein sequence ID" value="OEJ27242.1"/>
    <property type="molecule type" value="Genomic_DNA"/>
</dbReference>
<evidence type="ECO:0000313" key="2">
    <source>
        <dbReference type="EMBL" id="OEJ27242.1"/>
    </source>
</evidence>
<feature type="signal peptide" evidence="1">
    <location>
        <begin position="1"/>
        <end position="30"/>
    </location>
</feature>
<sequence length="412" mass="44813">MADRRRGTRRRWTGPGPVVALVMLLVSACATPREPADVAARDIQRTLDRRAAAVVSRDEAAYLAPLDPAATRLRAAEREEFRNLAQVPLRSWEYRLTGLDRTGTGRATARVELRYRLAEYDEVPVKVAERLDLTRRDGRWYVAAERPPERGGARLWEQGEVTAVRGERSLVLGVGQDTELLRSMARTADRAVPAAGRAWPGRWSRRLVVLVPASLDGMGALLGAPAAGYRGIAAVTTGSAGGPGAASSADRVIVNPEAYGLLGDFGRRIVLTHEATHVATRAHTSAATPMWLSEGFADWAAYRGTGRTAGQAAPELQRSVRAADVPAALPADKDFGFAGDAGALARAYEGGWLACELIAREWGEERLTAFYRAVGGHGRREGAVEKAMHEVLETTPEDFTVRWREYLRSRLA</sequence>
<proteinExistence type="predicted"/>
<dbReference type="SUPFAM" id="SSF54427">
    <property type="entry name" value="NTF2-like"/>
    <property type="match status" value="1"/>
</dbReference>
<evidence type="ECO:0008006" key="4">
    <source>
        <dbReference type="Google" id="ProtNLM"/>
    </source>
</evidence>
<comment type="caution">
    <text evidence="2">The sequence shown here is derived from an EMBL/GenBank/DDBJ whole genome shotgun (WGS) entry which is preliminary data.</text>
</comment>
<dbReference type="Proteomes" id="UP000095759">
    <property type="component" value="Unassembled WGS sequence"/>
</dbReference>
<keyword evidence="3" id="KW-1185">Reference proteome</keyword>
<name>A0A1E5PCH9_9ACTN</name>
<dbReference type="AlphaFoldDB" id="A0A1E5PCH9"/>
<dbReference type="InterPro" id="IPR032710">
    <property type="entry name" value="NTF2-like_dom_sf"/>
</dbReference>
<evidence type="ECO:0000256" key="1">
    <source>
        <dbReference type="SAM" id="SignalP"/>
    </source>
</evidence>
<organism evidence="2 3">
    <name type="scientific">Streptomyces agglomeratus</name>
    <dbReference type="NCBI Taxonomy" id="285458"/>
    <lineage>
        <taxon>Bacteria</taxon>
        <taxon>Bacillati</taxon>
        <taxon>Actinomycetota</taxon>
        <taxon>Actinomycetes</taxon>
        <taxon>Kitasatosporales</taxon>
        <taxon>Streptomycetaceae</taxon>
        <taxon>Streptomyces</taxon>
    </lineage>
</organism>
<dbReference type="STRING" id="285458.BGM19_11950"/>
<evidence type="ECO:0000313" key="3">
    <source>
        <dbReference type="Proteomes" id="UP000095759"/>
    </source>
</evidence>
<dbReference type="PROSITE" id="PS51257">
    <property type="entry name" value="PROKAR_LIPOPROTEIN"/>
    <property type="match status" value="1"/>
</dbReference>
<keyword evidence="1" id="KW-0732">Signal</keyword>
<gene>
    <name evidence="2" type="ORF">AS594_24975</name>
</gene>
<protein>
    <recommendedName>
        <fullName evidence="4">Lipoprotein</fullName>
    </recommendedName>
</protein>
<reference evidence="2 3" key="1">
    <citation type="submission" date="2016-08" db="EMBL/GenBank/DDBJ databases">
        <title>Complete genome sequence of Streptomyces agglomeratus strain 6-3-2, a novel anti-MRSA actinomycete isolated from Wuli of Tebit, China.</title>
        <authorList>
            <person name="Chen X."/>
        </authorList>
    </citation>
    <scope>NUCLEOTIDE SEQUENCE [LARGE SCALE GENOMIC DNA]</scope>
    <source>
        <strain evidence="2 3">6-3-2</strain>
    </source>
</reference>